<dbReference type="Proteomes" id="UP001056120">
    <property type="component" value="Linkage Group LG20"/>
</dbReference>
<dbReference type="EMBL" id="CM042037">
    <property type="protein sequence ID" value="KAI3741069.1"/>
    <property type="molecule type" value="Genomic_DNA"/>
</dbReference>
<protein>
    <submittedName>
        <fullName evidence="1">Uncharacterized protein</fullName>
    </submittedName>
</protein>
<accession>A0ACB9D3A0</accession>
<sequence length="123" mass="14386">MGKVHGEMRPTAISFFLREVHITGEFKVWGKVSKKVRNKDWSWDPGFSLTNTAGIKCGGSVNFRFRTQLRDWFGDKVPDLNVPLTYPPPDTRDFRQRKFGKAKARLLKKSMRPFSLKIKDRLW</sequence>
<reference evidence="2" key="1">
    <citation type="journal article" date="2022" name="Mol. Ecol. Resour.">
        <title>The genomes of chicory, endive, great burdock and yacon provide insights into Asteraceae palaeo-polyploidization history and plant inulin production.</title>
        <authorList>
            <person name="Fan W."/>
            <person name="Wang S."/>
            <person name="Wang H."/>
            <person name="Wang A."/>
            <person name="Jiang F."/>
            <person name="Liu H."/>
            <person name="Zhao H."/>
            <person name="Xu D."/>
            <person name="Zhang Y."/>
        </authorList>
    </citation>
    <scope>NUCLEOTIDE SEQUENCE [LARGE SCALE GENOMIC DNA]</scope>
    <source>
        <strain evidence="2">cv. Yunnan</strain>
    </source>
</reference>
<comment type="caution">
    <text evidence="1">The sequence shown here is derived from an EMBL/GenBank/DDBJ whole genome shotgun (WGS) entry which is preliminary data.</text>
</comment>
<proteinExistence type="predicted"/>
<evidence type="ECO:0000313" key="1">
    <source>
        <dbReference type="EMBL" id="KAI3741069.1"/>
    </source>
</evidence>
<name>A0ACB9D3A0_9ASTR</name>
<reference evidence="1 2" key="2">
    <citation type="journal article" date="2022" name="Mol. Ecol. Resour.">
        <title>The genomes of chicory, endive, great burdock and yacon provide insights into Asteraceae paleo-polyploidization history and plant inulin production.</title>
        <authorList>
            <person name="Fan W."/>
            <person name="Wang S."/>
            <person name="Wang H."/>
            <person name="Wang A."/>
            <person name="Jiang F."/>
            <person name="Liu H."/>
            <person name="Zhao H."/>
            <person name="Xu D."/>
            <person name="Zhang Y."/>
        </authorList>
    </citation>
    <scope>NUCLEOTIDE SEQUENCE [LARGE SCALE GENOMIC DNA]</scope>
    <source>
        <strain evidence="2">cv. Yunnan</strain>
        <tissue evidence="1">Leaves</tissue>
    </source>
</reference>
<evidence type="ECO:0000313" key="2">
    <source>
        <dbReference type="Proteomes" id="UP001056120"/>
    </source>
</evidence>
<keyword evidence="2" id="KW-1185">Reference proteome</keyword>
<organism evidence="1 2">
    <name type="scientific">Smallanthus sonchifolius</name>
    <dbReference type="NCBI Taxonomy" id="185202"/>
    <lineage>
        <taxon>Eukaryota</taxon>
        <taxon>Viridiplantae</taxon>
        <taxon>Streptophyta</taxon>
        <taxon>Embryophyta</taxon>
        <taxon>Tracheophyta</taxon>
        <taxon>Spermatophyta</taxon>
        <taxon>Magnoliopsida</taxon>
        <taxon>eudicotyledons</taxon>
        <taxon>Gunneridae</taxon>
        <taxon>Pentapetalae</taxon>
        <taxon>asterids</taxon>
        <taxon>campanulids</taxon>
        <taxon>Asterales</taxon>
        <taxon>Asteraceae</taxon>
        <taxon>Asteroideae</taxon>
        <taxon>Heliantheae alliance</taxon>
        <taxon>Millerieae</taxon>
        <taxon>Smallanthus</taxon>
    </lineage>
</organism>
<gene>
    <name evidence="1" type="ORF">L1987_58736</name>
</gene>